<dbReference type="InterPro" id="IPR050316">
    <property type="entry name" value="Tyrosinase/Hemocyanin"/>
</dbReference>
<keyword evidence="1" id="KW-0479">Metal-binding</keyword>
<gene>
    <name evidence="5" type="ORF">SYNPS1DRAFT_13503</name>
</gene>
<feature type="domain" description="Tyrosinase copper-binding" evidence="4">
    <location>
        <begin position="63"/>
        <end position="243"/>
    </location>
</feature>
<proteinExistence type="predicted"/>
<dbReference type="PANTHER" id="PTHR11474">
    <property type="entry name" value="TYROSINASE FAMILY MEMBER"/>
    <property type="match status" value="1"/>
</dbReference>
<evidence type="ECO:0000313" key="6">
    <source>
        <dbReference type="Proteomes" id="UP000278143"/>
    </source>
</evidence>
<organism evidence="5 6">
    <name type="scientific">Syncephalis pseudoplumigaleata</name>
    <dbReference type="NCBI Taxonomy" id="1712513"/>
    <lineage>
        <taxon>Eukaryota</taxon>
        <taxon>Fungi</taxon>
        <taxon>Fungi incertae sedis</taxon>
        <taxon>Zoopagomycota</taxon>
        <taxon>Zoopagomycotina</taxon>
        <taxon>Zoopagomycetes</taxon>
        <taxon>Zoopagales</taxon>
        <taxon>Piptocephalidaceae</taxon>
        <taxon>Syncephalis</taxon>
    </lineage>
</organism>
<evidence type="ECO:0000313" key="5">
    <source>
        <dbReference type="EMBL" id="RKP26899.1"/>
    </source>
</evidence>
<dbReference type="AlphaFoldDB" id="A0A4V1J207"/>
<dbReference type="PRINTS" id="PR00092">
    <property type="entry name" value="TYROSINASE"/>
</dbReference>
<dbReference type="SUPFAM" id="SSF48056">
    <property type="entry name" value="Di-copper centre-containing domain"/>
    <property type="match status" value="1"/>
</dbReference>
<name>A0A4V1J207_9FUNG</name>
<evidence type="ECO:0000256" key="1">
    <source>
        <dbReference type="ARBA" id="ARBA00022723"/>
    </source>
</evidence>
<feature type="signal peptide" evidence="3">
    <location>
        <begin position="1"/>
        <end position="27"/>
    </location>
</feature>
<accession>A0A4V1J207</accession>
<sequence>MKRLLSGVVAAATILLTSTIFVQPADAKCASILTRHEIRELSDADRQSFFDAVKKMQGEKQPNQFDEFINQHITYSTQAHGVPAFLPWHREYLRRFDQALRDHGSAVPLPYWDWAADSQAPETAPIFHPDWLGTNGKGHNYCVADGQFSNYKPYYPTPNGCFSRRFDGDTPGTIGALYSTDFVAELQASSKDYDTFRRGYEGTAHARVHNAIGSSFSYMTSPADLIFWLHHSLVDKHWAEWQALGHTNDYGPTSPDEKLVPWDIPAKATFDTTAEPYCYVYSNM</sequence>
<feature type="chain" id="PRO_5020911607" description="Tyrosinase copper-binding domain-containing protein" evidence="3">
    <location>
        <begin position="28"/>
        <end position="284"/>
    </location>
</feature>
<dbReference type="Pfam" id="PF00264">
    <property type="entry name" value="Tyrosinase"/>
    <property type="match status" value="1"/>
</dbReference>
<dbReference type="Gene3D" id="1.10.1280.10">
    <property type="entry name" value="Di-copper center containing domain from catechol oxidase"/>
    <property type="match status" value="1"/>
</dbReference>
<feature type="non-terminal residue" evidence="5">
    <location>
        <position position="284"/>
    </location>
</feature>
<dbReference type="GO" id="GO:0046872">
    <property type="term" value="F:metal ion binding"/>
    <property type="evidence" value="ECO:0007669"/>
    <property type="project" value="UniProtKB-KW"/>
</dbReference>
<evidence type="ECO:0000256" key="2">
    <source>
        <dbReference type="ARBA" id="ARBA00023008"/>
    </source>
</evidence>
<reference evidence="6" key="1">
    <citation type="journal article" date="2018" name="Nat. Microbiol.">
        <title>Leveraging single-cell genomics to expand the fungal tree of life.</title>
        <authorList>
            <person name="Ahrendt S.R."/>
            <person name="Quandt C.A."/>
            <person name="Ciobanu D."/>
            <person name="Clum A."/>
            <person name="Salamov A."/>
            <person name="Andreopoulos B."/>
            <person name="Cheng J.F."/>
            <person name="Woyke T."/>
            <person name="Pelin A."/>
            <person name="Henrissat B."/>
            <person name="Reynolds N.K."/>
            <person name="Benny G.L."/>
            <person name="Smith M.E."/>
            <person name="James T.Y."/>
            <person name="Grigoriev I.V."/>
        </authorList>
    </citation>
    <scope>NUCLEOTIDE SEQUENCE [LARGE SCALE GENOMIC DNA]</scope>
    <source>
        <strain evidence="6">Benny S71-1</strain>
    </source>
</reference>
<dbReference type="OrthoDB" id="6132182at2759"/>
<dbReference type="InterPro" id="IPR002227">
    <property type="entry name" value="Tyrosinase_Cu-bd"/>
</dbReference>
<dbReference type="PANTHER" id="PTHR11474:SF126">
    <property type="entry name" value="TYROSINASE-LIKE PROTEIN TYR-1-RELATED"/>
    <property type="match status" value="1"/>
</dbReference>
<dbReference type="InterPro" id="IPR008922">
    <property type="entry name" value="Di-copper_centre_dom_sf"/>
</dbReference>
<keyword evidence="6" id="KW-1185">Reference proteome</keyword>
<evidence type="ECO:0000256" key="3">
    <source>
        <dbReference type="SAM" id="SignalP"/>
    </source>
</evidence>
<dbReference type="GO" id="GO:0016491">
    <property type="term" value="F:oxidoreductase activity"/>
    <property type="evidence" value="ECO:0007669"/>
    <property type="project" value="InterPro"/>
</dbReference>
<protein>
    <recommendedName>
        <fullName evidence="4">Tyrosinase copper-binding domain-containing protein</fullName>
    </recommendedName>
</protein>
<keyword evidence="3" id="KW-0732">Signal</keyword>
<evidence type="ECO:0000259" key="4">
    <source>
        <dbReference type="Pfam" id="PF00264"/>
    </source>
</evidence>
<keyword evidence="2" id="KW-0186">Copper</keyword>
<dbReference type="EMBL" id="KZ989309">
    <property type="protein sequence ID" value="RKP26899.1"/>
    <property type="molecule type" value="Genomic_DNA"/>
</dbReference>
<dbReference type="Proteomes" id="UP000278143">
    <property type="component" value="Unassembled WGS sequence"/>
</dbReference>